<keyword evidence="3 4" id="KW-0479">Metal-binding</keyword>
<dbReference type="InterPro" id="IPR036069">
    <property type="entry name" value="DUF34/NIF3_sf"/>
</dbReference>
<dbReference type="Gene3D" id="3.40.1390.30">
    <property type="entry name" value="NIF3 (NGG1p interacting factor 3)-like"/>
    <property type="match status" value="2"/>
</dbReference>
<dbReference type="InterPro" id="IPR002678">
    <property type="entry name" value="DUF34/NIF3"/>
</dbReference>
<dbReference type="GO" id="GO:0046872">
    <property type="term" value="F:metal ion binding"/>
    <property type="evidence" value="ECO:0007669"/>
    <property type="project" value="UniProtKB-KW"/>
</dbReference>
<keyword evidence="5" id="KW-0378">Hydrolase</keyword>
<dbReference type="AlphaFoldDB" id="A0A1G6JU20"/>
<feature type="binding site" evidence="4">
    <location>
        <position position="227"/>
    </location>
    <ligand>
        <name>a divalent metal cation</name>
        <dbReference type="ChEBI" id="CHEBI:60240"/>
        <label>1</label>
    </ligand>
</feature>
<evidence type="ECO:0000313" key="6">
    <source>
        <dbReference type="Proteomes" id="UP000242949"/>
    </source>
</evidence>
<dbReference type="OrthoDB" id="1116574at2"/>
<evidence type="ECO:0000256" key="4">
    <source>
        <dbReference type="PIRSR" id="PIRSR602678-1"/>
    </source>
</evidence>
<comment type="similarity">
    <text evidence="1">Belongs to the GTP cyclohydrolase I type 2/NIF3 family.</text>
</comment>
<dbReference type="GO" id="GO:0005737">
    <property type="term" value="C:cytoplasm"/>
    <property type="evidence" value="ECO:0007669"/>
    <property type="project" value="TreeGrafter"/>
</dbReference>
<name>A0A1G6JU20_9BACI</name>
<dbReference type="STRING" id="1612202.SAMN05421734_105144"/>
<dbReference type="EMBL" id="FMYI01000005">
    <property type="protein sequence ID" value="SDC22214.1"/>
    <property type="molecule type" value="Genomic_DNA"/>
</dbReference>
<proteinExistence type="inferred from homology"/>
<reference evidence="6" key="1">
    <citation type="submission" date="2016-09" db="EMBL/GenBank/DDBJ databases">
        <authorList>
            <person name="Varghese N."/>
            <person name="Submissions S."/>
        </authorList>
    </citation>
    <scope>NUCLEOTIDE SEQUENCE [LARGE SCALE GENOMIC DNA]</scope>
    <source>
        <strain evidence="6">S5</strain>
    </source>
</reference>
<accession>A0A1G6JU20</accession>
<evidence type="ECO:0000256" key="2">
    <source>
        <dbReference type="ARBA" id="ARBA00022112"/>
    </source>
</evidence>
<feature type="binding site" evidence="4">
    <location>
        <position position="63"/>
    </location>
    <ligand>
        <name>a divalent metal cation</name>
        <dbReference type="ChEBI" id="CHEBI:60240"/>
        <label>1</label>
    </ligand>
</feature>
<keyword evidence="6" id="KW-1185">Reference proteome</keyword>
<sequence length="263" mass="29803">MSVLVKDVTDYLLADIDLPIDTVDTLQFGDSSQSVSKIAICFMPTYEVLEETINLGANFLISHEALFYHHTDTKIFAYDPIVQTKQDLIKESGLNVFRLHDAIHKMEPDMITQSIVQSLEWEEAIIERLPVATIIGGVDLSVESVLKHIKKKLNIDSVRYSGHLDQNCQRIGIFVGYRGGSQQTLPLISKYDLDLVIYGEGPEWETPEYVRDASYVGENRALISIGHMESEVPGMITLKERLKKQFPHTPIHFIDHPTCLKTF</sequence>
<organism evidence="5 6">
    <name type="scientific">Pelagirhabdus alkalitolerans</name>
    <dbReference type="NCBI Taxonomy" id="1612202"/>
    <lineage>
        <taxon>Bacteria</taxon>
        <taxon>Bacillati</taxon>
        <taxon>Bacillota</taxon>
        <taxon>Bacilli</taxon>
        <taxon>Bacillales</taxon>
        <taxon>Bacillaceae</taxon>
        <taxon>Pelagirhabdus</taxon>
    </lineage>
</organism>
<feature type="binding site" evidence="4">
    <location>
        <position position="231"/>
    </location>
    <ligand>
        <name>a divalent metal cation</name>
        <dbReference type="ChEBI" id="CHEBI:60240"/>
        <label>1</label>
    </ligand>
</feature>
<dbReference type="GO" id="GO:0016787">
    <property type="term" value="F:hydrolase activity"/>
    <property type="evidence" value="ECO:0007669"/>
    <property type="project" value="UniProtKB-KW"/>
</dbReference>
<evidence type="ECO:0000256" key="3">
    <source>
        <dbReference type="ARBA" id="ARBA00022723"/>
    </source>
</evidence>
<evidence type="ECO:0000313" key="5">
    <source>
        <dbReference type="EMBL" id="SDC22214.1"/>
    </source>
</evidence>
<gene>
    <name evidence="5" type="ORF">SAMN05421734_105144</name>
</gene>
<dbReference type="PANTHER" id="PTHR13799:SF14">
    <property type="entry name" value="GTP CYCLOHYDROLASE 1 TYPE 2 HOMOLOG"/>
    <property type="match status" value="1"/>
</dbReference>
<dbReference type="SUPFAM" id="SSF102705">
    <property type="entry name" value="NIF3 (NGG1p interacting factor 3)-like"/>
    <property type="match status" value="1"/>
</dbReference>
<evidence type="ECO:0000256" key="1">
    <source>
        <dbReference type="ARBA" id="ARBA00006964"/>
    </source>
</evidence>
<protein>
    <recommendedName>
        <fullName evidence="2">GTP cyclohydrolase 1 type 2 homolog</fullName>
    </recommendedName>
</protein>
<dbReference type="Pfam" id="PF01784">
    <property type="entry name" value="DUF34_NIF3"/>
    <property type="match status" value="1"/>
</dbReference>
<dbReference type="PANTHER" id="PTHR13799">
    <property type="entry name" value="NGG1 INTERACTING FACTOR 3"/>
    <property type="match status" value="1"/>
</dbReference>
<dbReference type="RefSeq" id="WP_090795581.1">
    <property type="nucleotide sequence ID" value="NZ_FMYI01000005.1"/>
</dbReference>
<dbReference type="Proteomes" id="UP000242949">
    <property type="component" value="Unassembled WGS sequence"/>
</dbReference>